<keyword evidence="3" id="KW-1185">Reference proteome</keyword>
<name>A0A558AXJ2_9STAP</name>
<dbReference type="Gene3D" id="3.10.580.10">
    <property type="entry name" value="CBS-domain"/>
    <property type="match status" value="1"/>
</dbReference>
<sequence>MVAAPMVSLCREVANLMAVHQVRRLPIVEKDRLVGIISLGNVAVDENDLFGSDIALGEISRYPDSKI</sequence>
<dbReference type="OrthoDB" id="9802114at2"/>
<dbReference type="SUPFAM" id="SSF54631">
    <property type="entry name" value="CBS-domain pair"/>
    <property type="match status" value="1"/>
</dbReference>
<evidence type="ECO:0000313" key="3">
    <source>
        <dbReference type="Proteomes" id="UP000315103"/>
    </source>
</evidence>
<evidence type="ECO:0000313" key="2">
    <source>
        <dbReference type="EMBL" id="TVT28977.1"/>
    </source>
</evidence>
<proteinExistence type="predicted"/>
<dbReference type="Proteomes" id="UP000315103">
    <property type="component" value="Unassembled WGS sequence"/>
</dbReference>
<accession>A0A558AXJ2</accession>
<evidence type="ECO:0000259" key="1">
    <source>
        <dbReference type="Pfam" id="PF00571"/>
    </source>
</evidence>
<protein>
    <submittedName>
        <fullName evidence="2">CBS domain-containing protein</fullName>
    </submittedName>
</protein>
<gene>
    <name evidence="2" type="ORF">FO441_01490</name>
</gene>
<dbReference type="AlphaFoldDB" id="A0A558AXJ2"/>
<dbReference type="Pfam" id="PF00571">
    <property type="entry name" value="CBS"/>
    <property type="match status" value="1"/>
</dbReference>
<dbReference type="EMBL" id="VMSJ01000001">
    <property type="protein sequence ID" value="TVT28977.1"/>
    <property type="molecule type" value="Genomic_DNA"/>
</dbReference>
<reference evidence="2 3" key="1">
    <citation type="submission" date="2019-07" db="EMBL/GenBank/DDBJ databases">
        <title>Salinicoccus cyprini sp. nov., isolated from gastro-intestinal tract of mirror carp, Cyprinus carpio var. specularis, collected from Gobind Sagar Reservoir, Himachal Pradesh, India.</title>
        <authorList>
            <person name="Talwar C."/>
            <person name="Singh A.K."/>
            <person name="Lal R."/>
            <person name="Negi R.K."/>
        </authorList>
    </citation>
    <scope>NUCLEOTIDE SEQUENCE [LARGE SCALE GENOMIC DNA]</scope>
    <source>
        <strain evidence="2 3">CT19</strain>
    </source>
</reference>
<dbReference type="InterPro" id="IPR046342">
    <property type="entry name" value="CBS_dom_sf"/>
</dbReference>
<comment type="caution">
    <text evidence="2">The sequence shown here is derived from an EMBL/GenBank/DDBJ whole genome shotgun (WGS) entry which is preliminary data.</text>
</comment>
<dbReference type="InterPro" id="IPR000644">
    <property type="entry name" value="CBS_dom"/>
</dbReference>
<organism evidence="2 3">
    <name type="scientific">Salinicoccus cyprini</name>
    <dbReference type="NCBI Taxonomy" id="2493691"/>
    <lineage>
        <taxon>Bacteria</taxon>
        <taxon>Bacillati</taxon>
        <taxon>Bacillota</taxon>
        <taxon>Bacilli</taxon>
        <taxon>Bacillales</taxon>
        <taxon>Staphylococcaceae</taxon>
        <taxon>Salinicoccus</taxon>
    </lineage>
</organism>
<feature type="domain" description="CBS" evidence="1">
    <location>
        <begin position="11"/>
        <end position="42"/>
    </location>
</feature>